<dbReference type="SMART" id="SM01168">
    <property type="entry name" value="DUF1907"/>
    <property type="match status" value="1"/>
</dbReference>
<dbReference type="Proteomes" id="UP001216150">
    <property type="component" value="Unassembled WGS sequence"/>
</dbReference>
<evidence type="ECO:0000256" key="4">
    <source>
        <dbReference type="ARBA" id="ARBA00022801"/>
    </source>
</evidence>
<dbReference type="CDD" id="cd17298">
    <property type="entry name" value="DUF1907"/>
    <property type="match status" value="1"/>
</dbReference>
<dbReference type="GO" id="GO:0008270">
    <property type="term" value="F:zinc ion binding"/>
    <property type="evidence" value="ECO:0007669"/>
    <property type="project" value="TreeGrafter"/>
</dbReference>
<evidence type="ECO:0000256" key="6">
    <source>
        <dbReference type="ARBA" id="ARBA00023242"/>
    </source>
</evidence>
<evidence type="ECO:0000256" key="1">
    <source>
        <dbReference type="ARBA" id="ARBA00004123"/>
    </source>
</evidence>
<evidence type="ECO:0000256" key="3">
    <source>
        <dbReference type="ARBA" id="ARBA00022723"/>
    </source>
</evidence>
<evidence type="ECO:0000259" key="7">
    <source>
        <dbReference type="SMART" id="SM01168"/>
    </source>
</evidence>
<dbReference type="InterPro" id="IPR015021">
    <property type="entry name" value="C11orf54_DUF1907"/>
</dbReference>
<gene>
    <name evidence="8" type="ORF">N7450_006824</name>
</gene>
<comment type="caution">
    <text evidence="8">The sequence shown here is derived from an EMBL/GenBank/DDBJ whole genome shotgun (WGS) entry which is preliminary data.</text>
</comment>
<reference evidence="8 9" key="1">
    <citation type="journal article" date="2023" name="IMA Fungus">
        <title>Comparative genomic study of the Penicillium genus elucidates a diverse pangenome and 15 lateral gene transfer events.</title>
        <authorList>
            <person name="Petersen C."/>
            <person name="Sorensen T."/>
            <person name="Nielsen M.R."/>
            <person name="Sondergaard T.E."/>
            <person name="Sorensen J.L."/>
            <person name="Fitzpatrick D.A."/>
            <person name="Frisvad J.C."/>
            <person name="Nielsen K.L."/>
        </authorList>
    </citation>
    <scope>NUCLEOTIDE SEQUENCE [LARGE SCALE GENOMIC DNA]</scope>
    <source>
        <strain evidence="8 9">IBT 29057</strain>
    </source>
</reference>
<name>A0AAD6DHU3_9EURO</name>
<organism evidence="8 9">
    <name type="scientific">Penicillium hetheringtonii</name>
    <dbReference type="NCBI Taxonomy" id="911720"/>
    <lineage>
        <taxon>Eukaryota</taxon>
        <taxon>Fungi</taxon>
        <taxon>Dikarya</taxon>
        <taxon>Ascomycota</taxon>
        <taxon>Pezizomycotina</taxon>
        <taxon>Eurotiomycetes</taxon>
        <taxon>Eurotiomycetidae</taxon>
        <taxon>Eurotiales</taxon>
        <taxon>Aspergillaceae</taxon>
        <taxon>Penicillium</taxon>
    </lineage>
</organism>
<keyword evidence="3" id="KW-0479">Metal-binding</keyword>
<dbReference type="SUPFAM" id="SSF117856">
    <property type="entry name" value="AF0104/ALDC/Ptd012-like"/>
    <property type="match status" value="1"/>
</dbReference>
<feature type="domain" description="DUF1907" evidence="7">
    <location>
        <begin position="19"/>
        <end position="321"/>
    </location>
</feature>
<evidence type="ECO:0000313" key="8">
    <source>
        <dbReference type="EMBL" id="KAJ5580523.1"/>
    </source>
</evidence>
<dbReference type="GO" id="GO:0005634">
    <property type="term" value="C:nucleus"/>
    <property type="evidence" value="ECO:0007669"/>
    <property type="project" value="UniProtKB-SubCell"/>
</dbReference>
<evidence type="ECO:0000313" key="9">
    <source>
        <dbReference type="Proteomes" id="UP001216150"/>
    </source>
</evidence>
<keyword evidence="6" id="KW-0539">Nucleus</keyword>
<dbReference type="EMBL" id="JAQJAC010000006">
    <property type="protein sequence ID" value="KAJ5580523.1"/>
    <property type="molecule type" value="Genomic_DNA"/>
</dbReference>
<comment type="subunit">
    <text evidence="2">Monomer.</text>
</comment>
<dbReference type="Pfam" id="PF08925">
    <property type="entry name" value="DUF1907"/>
    <property type="match status" value="1"/>
</dbReference>
<keyword evidence="5" id="KW-0862">Zinc</keyword>
<sequence>MRVSIHPRDPPPLGELAEAIQKSLQSNFTAASVTVEQCPDLRQEPFKLAAPGISGNPCIADIGGQPNLFPMPNLNAQYSLLELAKDMQLSPFGGSLIGAGAAPFQDIGHNAELAPNISWEPTGNHQKPDFDDQSTVKIRNHSRVIQVNNSKSPSCDGTSTTNCALMANLYGSNGQPGLVLKVKARGRIGDENFTNCIRNGLRDKYGDSRPISLGGVFLLKKGKAKFHIMPDFPSKEDLPFRDREQLEKEWLTFHVFEAPIVCLTVFHSADPEFLGLRMEHTHCFDAEGDKKGGHYHYDIQDDGLEVEYEAYLHPASTLYRIDRPIS</sequence>
<evidence type="ECO:0000256" key="5">
    <source>
        <dbReference type="ARBA" id="ARBA00022833"/>
    </source>
</evidence>
<dbReference type="GO" id="GO:0016788">
    <property type="term" value="F:hydrolase activity, acting on ester bonds"/>
    <property type="evidence" value="ECO:0007669"/>
    <property type="project" value="TreeGrafter"/>
</dbReference>
<evidence type="ECO:0000256" key="2">
    <source>
        <dbReference type="ARBA" id="ARBA00011245"/>
    </source>
</evidence>
<dbReference type="PANTHER" id="PTHR13204:SF1">
    <property type="entry name" value="ESTER HYDROLASE C11ORF54"/>
    <property type="match status" value="1"/>
</dbReference>
<dbReference type="AlphaFoldDB" id="A0AAD6DHU3"/>
<keyword evidence="4" id="KW-0378">Hydrolase</keyword>
<proteinExistence type="predicted"/>
<accession>A0AAD6DHU3</accession>
<dbReference type="PANTHER" id="PTHR13204">
    <property type="entry name" value="PTD012 PROTEIN"/>
    <property type="match status" value="1"/>
</dbReference>
<keyword evidence="9" id="KW-1185">Reference proteome</keyword>
<protein>
    <recommendedName>
        <fullName evidence="7">DUF1907 domain-containing protein</fullName>
    </recommendedName>
</protein>
<comment type="subcellular location">
    <subcellularLocation>
        <location evidence="1">Nucleus</location>
    </subcellularLocation>
</comment>